<reference evidence="2" key="1">
    <citation type="submission" date="2015-04" db="EMBL/GenBank/DDBJ databases">
        <title>The genome sequence of the plant pathogenic Rhizarian Plasmodiophora brassicae reveals insights in its biotrophic life cycle and the origin of chitin synthesis.</title>
        <authorList>
            <person name="Schwelm A."/>
            <person name="Fogelqvist J."/>
            <person name="Knaust A."/>
            <person name="Julke S."/>
            <person name="Lilja T."/>
            <person name="Dhandapani V."/>
            <person name="Bonilla-Rosso G."/>
            <person name="Karlsson M."/>
            <person name="Shevchenko A."/>
            <person name="Choi S.R."/>
            <person name="Kim H.G."/>
            <person name="Park J.Y."/>
            <person name="Lim Y.P."/>
            <person name="Ludwig-Muller J."/>
            <person name="Dixelius C."/>
        </authorList>
    </citation>
    <scope>NUCLEOTIDE SEQUENCE</scope>
    <source>
        <tissue evidence="2">Potato root galls</tissue>
    </source>
</reference>
<feature type="region of interest" description="Disordered" evidence="1">
    <location>
        <begin position="48"/>
        <end position="72"/>
    </location>
</feature>
<feature type="non-terminal residue" evidence="2">
    <location>
        <position position="1"/>
    </location>
</feature>
<name>A0A0H5QY60_9EUKA</name>
<protein>
    <submittedName>
        <fullName evidence="2">Uncharacterized protein</fullName>
    </submittedName>
</protein>
<dbReference type="EMBL" id="HACM01000082">
    <property type="protein sequence ID" value="CRZ00524.1"/>
    <property type="molecule type" value="Transcribed_RNA"/>
</dbReference>
<sequence>SVKDPPSSDEITALAIEIDTCTISSTFVIDGSVAIILAMRDELDQIRRKSSRGRCRGDDSSGKRHSHFGGDAKCFTKHPELYCQGQAPRLYRQTMVLLATIIENGLLERI</sequence>
<dbReference type="AlphaFoldDB" id="A0A0H5QY60"/>
<evidence type="ECO:0000256" key="1">
    <source>
        <dbReference type="SAM" id="MobiDB-lite"/>
    </source>
</evidence>
<organism evidence="2">
    <name type="scientific">Spongospora subterranea</name>
    <dbReference type="NCBI Taxonomy" id="70186"/>
    <lineage>
        <taxon>Eukaryota</taxon>
        <taxon>Sar</taxon>
        <taxon>Rhizaria</taxon>
        <taxon>Endomyxa</taxon>
        <taxon>Phytomyxea</taxon>
        <taxon>Plasmodiophorida</taxon>
        <taxon>Plasmodiophoridae</taxon>
        <taxon>Spongospora</taxon>
    </lineage>
</organism>
<evidence type="ECO:0000313" key="2">
    <source>
        <dbReference type="EMBL" id="CRZ00524.1"/>
    </source>
</evidence>
<accession>A0A0H5QY60</accession>
<feature type="non-terminal residue" evidence="2">
    <location>
        <position position="110"/>
    </location>
</feature>
<proteinExistence type="predicted"/>